<dbReference type="EMBL" id="GGEC01004855">
    <property type="protein sequence ID" value="MBW85338.1"/>
    <property type="molecule type" value="Transcribed_RNA"/>
</dbReference>
<protein>
    <submittedName>
        <fullName evidence="1">Uncharacterized protein</fullName>
    </submittedName>
</protein>
<sequence>MFWIGLHFLLIRLFASKRIICLVFLLVQLSSDVGN</sequence>
<accession>A0A2P2IVU6</accession>
<proteinExistence type="predicted"/>
<name>A0A2P2IVU6_RHIMU</name>
<reference evidence="1" key="1">
    <citation type="submission" date="2018-02" db="EMBL/GenBank/DDBJ databases">
        <title>Rhizophora mucronata_Transcriptome.</title>
        <authorList>
            <person name="Meera S.P."/>
            <person name="Sreeshan A."/>
            <person name="Augustine A."/>
        </authorList>
    </citation>
    <scope>NUCLEOTIDE SEQUENCE</scope>
    <source>
        <tissue evidence="1">Leaf</tissue>
    </source>
</reference>
<dbReference type="AlphaFoldDB" id="A0A2P2IVU6"/>
<organism evidence="1">
    <name type="scientific">Rhizophora mucronata</name>
    <name type="common">Asiatic mangrove</name>
    <dbReference type="NCBI Taxonomy" id="61149"/>
    <lineage>
        <taxon>Eukaryota</taxon>
        <taxon>Viridiplantae</taxon>
        <taxon>Streptophyta</taxon>
        <taxon>Embryophyta</taxon>
        <taxon>Tracheophyta</taxon>
        <taxon>Spermatophyta</taxon>
        <taxon>Magnoliopsida</taxon>
        <taxon>eudicotyledons</taxon>
        <taxon>Gunneridae</taxon>
        <taxon>Pentapetalae</taxon>
        <taxon>rosids</taxon>
        <taxon>fabids</taxon>
        <taxon>Malpighiales</taxon>
        <taxon>Rhizophoraceae</taxon>
        <taxon>Rhizophora</taxon>
    </lineage>
</organism>
<evidence type="ECO:0000313" key="1">
    <source>
        <dbReference type="EMBL" id="MBW85338.1"/>
    </source>
</evidence>